<accession>A0A7J7IHZ9</accession>
<name>A0A7J7IHZ9_9RHOD</name>
<dbReference type="SUPFAM" id="SSF50978">
    <property type="entry name" value="WD40 repeat-like"/>
    <property type="match status" value="1"/>
</dbReference>
<keyword evidence="4" id="KW-0677">Repeat</keyword>
<dbReference type="GO" id="GO:0033290">
    <property type="term" value="C:eukaryotic 48S preinitiation complex"/>
    <property type="evidence" value="ECO:0007669"/>
    <property type="project" value="UniProtKB-UniRule"/>
</dbReference>
<dbReference type="InterPro" id="IPR027525">
    <property type="entry name" value="eIF3i"/>
</dbReference>
<dbReference type="InterPro" id="IPR036322">
    <property type="entry name" value="WD40_repeat_dom_sf"/>
</dbReference>
<dbReference type="CDD" id="cd00200">
    <property type="entry name" value="WD40"/>
    <property type="match status" value="1"/>
</dbReference>
<evidence type="ECO:0000256" key="6">
    <source>
        <dbReference type="ARBA" id="ARBA00038394"/>
    </source>
</evidence>
<dbReference type="SMART" id="SM00320">
    <property type="entry name" value="WD40"/>
    <property type="match status" value="5"/>
</dbReference>
<evidence type="ECO:0000313" key="10">
    <source>
        <dbReference type="Proteomes" id="UP000530660"/>
    </source>
</evidence>
<evidence type="ECO:0000256" key="5">
    <source>
        <dbReference type="ARBA" id="ARBA00022917"/>
    </source>
</evidence>
<dbReference type="GO" id="GO:0016282">
    <property type="term" value="C:eukaryotic 43S preinitiation complex"/>
    <property type="evidence" value="ECO:0007669"/>
    <property type="project" value="UniProtKB-UniRule"/>
</dbReference>
<comment type="function">
    <text evidence="7">Component of the eukaryotic translation initiation factor 3 (eIF-3) complex, which is involved in protein synthesis of a specialized repertoire of mRNAs and, together with other initiation factors, stimulates binding of mRNA and methionyl-tRNAi to the 40S ribosome. The eIF-3 complex specifically targets and initiates translation of a subset of mRNAs involved in cell proliferation.</text>
</comment>
<dbReference type="OrthoDB" id="24966at2759"/>
<dbReference type="GO" id="GO:0003723">
    <property type="term" value="F:RNA binding"/>
    <property type="evidence" value="ECO:0007669"/>
    <property type="project" value="TreeGrafter"/>
</dbReference>
<evidence type="ECO:0000256" key="1">
    <source>
        <dbReference type="ARBA" id="ARBA00022490"/>
    </source>
</evidence>
<feature type="repeat" description="WD" evidence="8">
    <location>
        <begin position="144"/>
        <end position="185"/>
    </location>
</feature>
<evidence type="ECO:0000313" key="9">
    <source>
        <dbReference type="EMBL" id="KAF6001951.1"/>
    </source>
</evidence>
<dbReference type="GO" id="GO:0071541">
    <property type="term" value="C:eukaryotic translation initiation factor 3 complex, eIF3m"/>
    <property type="evidence" value="ECO:0007669"/>
    <property type="project" value="TreeGrafter"/>
</dbReference>
<dbReference type="PANTHER" id="PTHR19877:SF1">
    <property type="entry name" value="EUKARYOTIC TRANSLATION INITIATION FACTOR 3 SUBUNIT I"/>
    <property type="match status" value="1"/>
</dbReference>
<comment type="similarity">
    <text evidence="6">Belongs to the WD repeat STRAP family.</text>
</comment>
<keyword evidence="2 7" id="KW-0396">Initiation factor</keyword>
<feature type="repeat" description="WD" evidence="8">
    <location>
        <begin position="6"/>
        <end position="47"/>
    </location>
</feature>
<evidence type="ECO:0000256" key="3">
    <source>
        <dbReference type="ARBA" id="ARBA00022574"/>
    </source>
</evidence>
<dbReference type="PROSITE" id="PS50294">
    <property type="entry name" value="WD_REPEATS_REGION"/>
    <property type="match status" value="5"/>
</dbReference>
<comment type="caution">
    <text evidence="9">The sequence shown here is derived from an EMBL/GenBank/DDBJ whole genome shotgun (WGS) entry which is preliminary data.</text>
</comment>
<comment type="subunit">
    <text evidence="7">Component of the eukaryotic translation initiation factor 3 (eIF-3) complex.</text>
</comment>
<dbReference type="PROSITE" id="PS00678">
    <property type="entry name" value="WD_REPEATS_1"/>
    <property type="match status" value="1"/>
</dbReference>
<protein>
    <recommendedName>
        <fullName evidence="7">Eukaryotic translation initiation factor 3 subunit I</fullName>
        <shortName evidence="7">eIF3i</shortName>
    </recommendedName>
</protein>
<dbReference type="InterPro" id="IPR015943">
    <property type="entry name" value="WD40/YVTN_repeat-like_dom_sf"/>
</dbReference>
<dbReference type="Gene3D" id="2.130.10.10">
    <property type="entry name" value="YVTN repeat-like/Quinoprotein amine dehydrogenase"/>
    <property type="match status" value="1"/>
</dbReference>
<feature type="repeat" description="WD" evidence="8">
    <location>
        <begin position="48"/>
        <end position="89"/>
    </location>
</feature>
<dbReference type="Pfam" id="PF24805">
    <property type="entry name" value="EIF3I"/>
    <property type="match status" value="1"/>
</dbReference>
<feature type="repeat" description="WD" evidence="8">
    <location>
        <begin position="283"/>
        <end position="313"/>
    </location>
</feature>
<evidence type="ECO:0000256" key="8">
    <source>
        <dbReference type="PROSITE-ProRule" id="PRU00221"/>
    </source>
</evidence>
<dbReference type="GO" id="GO:0001732">
    <property type="term" value="P:formation of cytoplasmic translation initiation complex"/>
    <property type="evidence" value="ECO:0007669"/>
    <property type="project" value="UniProtKB-UniRule"/>
</dbReference>
<dbReference type="EMBL" id="VWRR01000012">
    <property type="protein sequence ID" value="KAF6001951.1"/>
    <property type="molecule type" value="Genomic_DNA"/>
</dbReference>
<keyword evidence="1 7" id="KW-0963">Cytoplasm</keyword>
<dbReference type="InterPro" id="IPR001680">
    <property type="entry name" value="WD40_rpt"/>
</dbReference>
<sequence length="327" mass="36434">MRPLLLKGHERPLTQLKFNPEGDLLFTTAKDTRPTVWWASTGERLGTYEGHTGAVWACDVFWDSTRLVTGSADNTARLWEVQTGRELFRWSLRSSVRSVGVAPGCRLMHLANSKLLGQESCIHLFRLKPDDDGRDQEKEPISVFQGHTATITAAIWYNTAEFLISASEDGTVRKWDVETGKERDHAKRHKKAITDLKFSKDNQFFLTGSADGTAVLWDTHNMQEVKSFVLDRPLNAVDLSPLMPHAVVGGGQEASQVTTTAGKAGKFAASFLHLVYGQELFSVKGHFGPINCLSFTPDGRGFASGGEDGYVRLHHFDEEYFRLSSEM</sequence>
<comment type="similarity">
    <text evidence="7">Belongs to the eIF-3 subunit I family.</text>
</comment>
<comment type="subcellular location">
    <subcellularLocation>
        <location evidence="7">Cytoplasm</location>
    </subcellularLocation>
</comment>
<proteinExistence type="inferred from homology"/>
<reference evidence="9 10" key="1">
    <citation type="journal article" date="2020" name="J. Phycol.">
        <title>Comparative genome analysis reveals Cyanidiococcus gen. nov., a new extremophilic red algal genus sister to Cyanidioschyzon (Cyanidioschyzonaceae, Rhodophyta).</title>
        <authorList>
            <person name="Liu S.-L."/>
            <person name="Chiang Y.-R."/>
            <person name="Yoon H.S."/>
            <person name="Fu H.-Y."/>
        </authorList>
    </citation>
    <scope>NUCLEOTIDE SEQUENCE [LARGE SCALE GENOMIC DNA]</scope>
    <source>
        <strain evidence="9 10">THAL066</strain>
    </source>
</reference>
<dbReference type="PANTHER" id="PTHR19877">
    <property type="entry name" value="EUKARYOTIC TRANSLATION INITIATION FACTOR 3 SUBUNIT I"/>
    <property type="match status" value="1"/>
</dbReference>
<dbReference type="GO" id="GO:0003743">
    <property type="term" value="F:translation initiation factor activity"/>
    <property type="evidence" value="ECO:0007669"/>
    <property type="project" value="UniProtKB-UniRule"/>
</dbReference>
<dbReference type="PRINTS" id="PR00320">
    <property type="entry name" value="GPROTEINBRPT"/>
</dbReference>
<gene>
    <name evidence="9" type="primary">TIF34</name>
    <name evidence="9" type="ORF">F1559_002129</name>
</gene>
<dbReference type="Proteomes" id="UP000530660">
    <property type="component" value="Unassembled WGS sequence"/>
</dbReference>
<keyword evidence="5 7" id="KW-0648">Protein biosynthesis</keyword>
<feature type="repeat" description="WD" evidence="8">
    <location>
        <begin position="186"/>
        <end position="227"/>
    </location>
</feature>
<dbReference type="AlphaFoldDB" id="A0A7J7IHZ9"/>
<dbReference type="PROSITE" id="PS50082">
    <property type="entry name" value="WD_REPEATS_2"/>
    <property type="match status" value="5"/>
</dbReference>
<evidence type="ECO:0000256" key="4">
    <source>
        <dbReference type="ARBA" id="ARBA00022737"/>
    </source>
</evidence>
<organism evidence="9 10">
    <name type="scientific">Cyanidiococcus yangmingshanensis</name>
    <dbReference type="NCBI Taxonomy" id="2690220"/>
    <lineage>
        <taxon>Eukaryota</taxon>
        <taxon>Rhodophyta</taxon>
        <taxon>Bangiophyceae</taxon>
        <taxon>Cyanidiales</taxon>
        <taxon>Cyanidiaceae</taxon>
        <taxon>Cyanidiococcus</taxon>
    </lineage>
</organism>
<dbReference type="InterPro" id="IPR019775">
    <property type="entry name" value="WD40_repeat_CS"/>
</dbReference>
<keyword evidence="3 8" id="KW-0853">WD repeat</keyword>
<keyword evidence="10" id="KW-1185">Reference proteome</keyword>
<dbReference type="HAMAP" id="MF_03008">
    <property type="entry name" value="eIF3i"/>
    <property type="match status" value="1"/>
</dbReference>
<evidence type="ECO:0000256" key="2">
    <source>
        <dbReference type="ARBA" id="ARBA00022540"/>
    </source>
</evidence>
<evidence type="ECO:0000256" key="7">
    <source>
        <dbReference type="HAMAP-Rule" id="MF_03008"/>
    </source>
</evidence>
<dbReference type="InterPro" id="IPR020472">
    <property type="entry name" value="WD40_PAC1"/>
</dbReference>